<organism evidence="2 3">
    <name type="scientific">Haemaphysalis longicornis</name>
    <name type="common">Bush tick</name>
    <dbReference type="NCBI Taxonomy" id="44386"/>
    <lineage>
        <taxon>Eukaryota</taxon>
        <taxon>Metazoa</taxon>
        <taxon>Ecdysozoa</taxon>
        <taxon>Arthropoda</taxon>
        <taxon>Chelicerata</taxon>
        <taxon>Arachnida</taxon>
        <taxon>Acari</taxon>
        <taxon>Parasitiformes</taxon>
        <taxon>Ixodida</taxon>
        <taxon>Ixodoidea</taxon>
        <taxon>Ixodidae</taxon>
        <taxon>Haemaphysalinae</taxon>
        <taxon>Haemaphysalis</taxon>
    </lineage>
</organism>
<keyword evidence="3" id="KW-1185">Reference proteome</keyword>
<dbReference type="AlphaFoldDB" id="A0A9J6FWM6"/>
<evidence type="ECO:0000313" key="2">
    <source>
        <dbReference type="EMBL" id="KAH9367666.1"/>
    </source>
</evidence>
<feature type="region of interest" description="Disordered" evidence="1">
    <location>
        <begin position="1"/>
        <end position="20"/>
    </location>
</feature>
<sequence>MLPSATRGTPPSKERFSPCSQEDIGRILAPMVAGEGTRENCLLGEYPALLRSHRDARECCTATCALCASLKGALRNGEGVSV</sequence>
<evidence type="ECO:0000256" key="1">
    <source>
        <dbReference type="SAM" id="MobiDB-lite"/>
    </source>
</evidence>
<dbReference type="Proteomes" id="UP000821853">
    <property type="component" value="Chromosome 2"/>
</dbReference>
<comment type="caution">
    <text evidence="2">The sequence shown here is derived from an EMBL/GenBank/DDBJ whole genome shotgun (WGS) entry which is preliminary data.</text>
</comment>
<accession>A0A9J6FWM6</accession>
<dbReference type="EMBL" id="JABSTR010000004">
    <property type="protein sequence ID" value="KAH9367666.1"/>
    <property type="molecule type" value="Genomic_DNA"/>
</dbReference>
<gene>
    <name evidence="2" type="ORF">HPB48_013605</name>
</gene>
<evidence type="ECO:0000313" key="3">
    <source>
        <dbReference type="Proteomes" id="UP000821853"/>
    </source>
</evidence>
<reference evidence="2 3" key="1">
    <citation type="journal article" date="2020" name="Cell">
        <title>Large-Scale Comparative Analyses of Tick Genomes Elucidate Their Genetic Diversity and Vector Capacities.</title>
        <authorList>
            <consortium name="Tick Genome and Microbiome Consortium (TIGMIC)"/>
            <person name="Jia N."/>
            <person name="Wang J."/>
            <person name="Shi W."/>
            <person name="Du L."/>
            <person name="Sun Y."/>
            <person name="Zhan W."/>
            <person name="Jiang J.F."/>
            <person name="Wang Q."/>
            <person name="Zhang B."/>
            <person name="Ji P."/>
            <person name="Bell-Sakyi L."/>
            <person name="Cui X.M."/>
            <person name="Yuan T.T."/>
            <person name="Jiang B.G."/>
            <person name="Yang W.F."/>
            <person name="Lam T.T."/>
            <person name="Chang Q.C."/>
            <person name="Ding S.J."/>
            <person name="Wang X.J."/>
            <person name="Zhu J.G."/>
            <person name="Ruan X.D."/>
            <person name="Zhao L."/>
            <person name="Wei J.T."/>
            <person name="Ye R.Z."/>
            <person name="Que T.C."/>
            <person name="Du C.H."/>
            <person name="Zhou Y.H."/>
            <person name="Cheng J.X."/>
            <person name="Dai P.F."/>
            <person name="Guo W.B."/>
            <person name="Han X.H."/>
            <person name="Huang E.J."/>
            <person name="Li L.F."/>
            <person name="Wei W."/>
            <person name="Gao Y.C."/>
            <person name="Liu J.Z."/>
            <person name="Shao H.Z."/>
            <person name="Wang X."/>
            <person name="Wang C.C."/>
            <person name="Yang T.C."/>
            <person name="Huo Q.B."/>
            <person name="Li W."/>
            <person name="Chen H.Y."/>
            <person name="Chen S.E."/>
            <person name="Zhou L.G."/>
            <person name="Ni X.B."/>
            <person name="Tian J.H."/>
            <person name="Sheng Y."/>
            <person name="Liu T."/>
            <person name="Pan Y.S."/>
            <person name="Xia L.Y."/>
            <person name="Li J."/>
            <person name="Zhao F."/>
            <person name="Cao W.C."/>
        </authorList>
    </citation>
    <scope>NUCLEOTIDE SEQUENCE [LARGE SCALE GENOMIC DNA]</scope>
    <source>
        <strain evidence="2">HaeL-2018</strain>
    </source>
</reference>
<dbReference type="VEuPathDB" id="VectorBase:HLOH_044403"/>
<proteinExistence type="predicted"/>
<name>A0A9J6FWM6_HAELO</name>
<protein>
    <submittedName>
        <fullName evidence="2">Uncharacterized protein</fullName>
    </submittedName>
</protein>